<dbReference type="STRING" id="742742.HMPREF9452_00550"/>
<sequence length="45" mass="4518">MDVALSGVTGPLDGFPTPNMVVAQLGNDANLYGAVQGAMKLISIA</sequence>
<dbReference type="EMBL" id="ADLS01000007">
    <property type="protein sequence ID" value="EGX67224.1"/>
    <property type="molecule type" value="Genomic_DNA"/>
</dbReference>
<evidence type="ECO:0000313" key="1">
    <source>
        <dbReference type="EMBL" id="EGX67224.1"/>
    </source>
</evidence>
<gene>
    <name evidence="1" type="ORF">HMPREF9452_00550</name>
</gene>
<name>G1WGT7_9ACTN</name>
<dbReference type="PATRIC" id="fig|742742.3.peg.525"/>
<reference evidence="1 2" key="1">
    <citation type="submission" date="2011-06" db="EMBL/GenBank/DDBJ databases">
        <title>The Genome Sequence of Collinsella tanakaei YIT 12063.</title>
        <authorList>
            <consortium name="The Broad Institute Genome Sequencing Platform"/>
            <person name="Earl A."/>
            <person name="Ward D."/>
            <person name="Feldgarden M."/>
            <person name="Gevers D."/>
            <person name="Morotomi M."/>
            <person name="Young S.K."/>
            <person name="Zeng Q."/>
            <person name="Gargeya S."/>
            <person name="Fitzgerald M."/>
            <person name="Haas B."/>
            <person name="Abouelleil A."/>
            <person name="Alvarado L."/>
            <person name="Arachchi H.M."/>
            <person name="Berlin A."/>
            <person name="Brown A."/>
            <person name="Chapman S.B."/>
            <person name="Chen Z."/>
            <person name="Dunbar C."/>
            <person name="Freedman E."/>
            <person name="Gearin G."/>
            <person name="Gellesch M."/>
            <person name="Goldberg J."/>
            <person name="Griggs A."/>
            <person name="Gujja S."/>
            <person name="Heiman D."/>
            <person name="Howarth C."/>
            <person name="Larson L."/>
            <person name="Lui A."/>
            <person name="MacDonald P.J.P."/>
            <person name="Mehta T."/>
            <person name="Montmayeur A."/>
            <person name="Murphy C."/>
            <person name="Neiman D."/>
            <person name="Pearson M."/>
            <person name="Priest M."/>
            <person name="Roberts A."/>
            <person name="Saif S."/>
            <person name="Shea T."/>
            <person name="Shenoy N."/>
            <person name="Sisk P."/>
            <person name="Stolte C."/>
            <person name="Sykes S."/>
            <person name="Wortman J."/>
            <person name="Nusbaum C."/>
            <person name="Birren B."/>
        </authorList>
    </citation>
    <scope>NUCLEOTIDE SEQUENCE [LARGE SCALE GENOMIC DNA]</scope>
    <source>
        <strain evidence="1 2">YIT 12063</strain>
    </source>
</reference>
<comment type="caution">
    <text evidence="1">The sequence shown here is derived from an EMBL/GenBank/DDBJ whole genome shotgun (WGS) entry which is preliminary data.</text>
</comment>
<dbReference type="HOGENOM" id="CLU_3198517_0_0_11"/>
<protein>
    <submittedName>
        <fullName evidence="1">Uncharacterized protein</fullName>
    </submittedName>
</protein>
<dbReference type="Proteomes" id="UP000004830">
    <property type="component" value="Unassembled WGS sequence"/>
</dbReference>
<accession>G1WGT7</accession>
<proteinExistence type="predicted"/>
<keyword evidence="2" id="KW-1185">Reference proteome</keyword>
<organism evidence="1 2">
    <name type="scientific">Collinsella tanakaei YIT 12063</name>
    <dbReference type="NCBI Taxonomy" id="742742"/>
    <lineage>
        <taxon>Bacteria</taxon>
        <taxon>Bacillati</taxon>
        <taxon>Actinomycetota</taxon>
        <taxon>Coriobacteriia</taxon>
        <taxon>Coriobacteriales</taxon>
        <taxon>Coriobacteriaceae</taxon>
        <taxon>Collinsella</taxon>
    </lineage>
</organism>
<dbReference type="AlphaFoldDB" id="G1WGT7"/>
<evidence type="ECO:0000313" key="2">
    <source>
        <dbReference type="Proteomes" id="UP000004830"/>
    </source>
</evidence>